<evidence type="ECO:0000256" key="1">
    <source>
        <dbReference type="SAM" id="Phobius"/>
    </source>
</evidence>
<dbReference type="Pfam" id="PF12158">
    <property type="entry name" value="DUF3592"/>
    <property type="match status" value="1"/>
</dbReference>
<name>A0A5C6BC86_9PLAN</name>
<dbReference type="EMBL" id="SJPP01000002">
    <property type="protein sequence ID" value="TWU09618.1"/>
    <property type="molecule type" value="Genomic_DNA"/>
</dbReference>
<feature type="domain" description="DUF3592" evidence="2">
    <location>
        <begin position="60"/>
        <end position="125"/>
    </location>
</feature>
<keyword evidence="1" id="KW-0812">Transmembrane</keyword>
<comment type="caution">
    <text evidence="3">The sequence shown here is derived from an EMBL/GenBank/DDBJ whole genome shotgun (WGS) entry which is preliminary data.</text>
</comment>
<keyword evidence="1" id="KW-1133">Transmembrane helix</keyword>
<evidence type="ECO:0000259" key="2">
    <source>
        <dbReference type="Pfam" id="PF12158"/>
    </source>
</evidence>
<evidence type="ECO:0000313" key="3">
    <source>
        <dbReference type="EMBL" id="TWU09618.1"/>
    </source>
</evidence>
<reference evidence="3 4" key="1">
    <citation type="submission" date="2019-02" db="EMBL/GenBank/DDBJ databases">
        <title>Deep-cultivation of Planctomycetes and their phenomic and genomic characterization uncovers novel biology.</title>
        <authorList>
            <person name="Wiegand S."/>
            <person name="Jogler M."/>
            <person name="Boedeker C."/>
            <person name="Pinto D."/>
            <person name="Vollmers J."/>
            <person name="Rivas-Marin E."/>
            <person name="Kohn T."/>
            <person name="Peeters S.H."/>
            <person name="Heuer A."/>
            <person name="Rast P."/>
            <person name="Oberbeckmann S."/>
            <person name="Bunk B."/>
            <person name="Jeske O."/>
            <person name="Meyerdierks A."/>
            <person name="Storesund J.E."/>
            <person name="Kallscheuer N."/>
            <person name="Luecker S."/>
            <person name="Lage O.M."/>
            <person name="Pohl T."/>
            <person name="Merkel B.J."/>
            <person name="Hornburger P."/>
            <person name="Mueller R.-W."/>
            <person name="Bruemmer F."/>
            <person name="Labrenz M."/>
            <person name="Spormann A.M."/>
            <person name="Op Den Camp H."/>
            <person name="Overmann J."/>
            <person name="Amann R."/>
            <person name="Jetten M.S.M."/>
            <person name="Mascher T."/>
            <person name="Medema M.H."/>
            <person name="Devos D.P."/>
            <person name="Kaster A.-K."/>
            <person name="Ovreas L."/>
            <person name="Rohde M."/>
            <person name="Galperin M.Y."/>
            <person name="Jogler C."/>
        </authorList>
    </citation>
    <scope>NUCLEOTIDE SEQUENCE [LARGE SCALE GENOMIC DNA]</scope>
    <source>
        <strain evidence="3 4">CA54</strain>
    </source>
</reference>
<evidence type="ECO:0000313" key="4">
    <source>
        <dbReference type="Proteomes" id="UP000320735"/>
    </source>
</evidence>
<protein>
    <recommendedName>
        <fullName evidence="2">DUF3592 domain-containing protein</fullName>
    </recommendedName>
</protein>
<dbReference type="Proteomes" id="UP000320735">
    <property type="component" value="Unassembled WGS sequence"/>
</dbReference>
<accession>A0A5C6BC86</accession>
<organism evidence="3 4">
    <name type="scientific">Symmachiella macrocystis</name>
    <dbReference type="NCBI Taxonomy" id="2527985"/>
    <lineage>
        <taxon>Bacteria</taxon>
        <taxon>Pseudomonadati</taxon>
        <taxon>Planctomycetota</taxon>
        <taxon>Planctomycetia</taxon>
        <taxon>Planctomycetales</taxon>
        <taxon>Planctomycetaceae</taxon>
        <taxon>Symmachiella</taxon>
    </lineage>
</organism>
<dbReference type="InterPro" id="IPR021994">
    <property type="entry name" value="DUF3592"/>
</dbReference>
<proteinExistence type="predicted"/>
<sequence>MSDFSAKGLNPFERLVIFDFSAKAWNRWAKILCGMSVLFLLIGAVSAVYRWNYLSDAITTQATITDLIEREGKDGDTLYAPVYVFTDQDGQSVKVISSSASYPPPGMVGDQIEVLYDPKNSQHSIQNRFFSVWGLAAITSGLGAFDFIVFGAVAFFTGRHLKKKAAQDGPPAGIGRLQTQQ</sequence>
<feature type="transmembrane region" description="Helical" evidence="1">
    <location>
        <begin position="130"/>
        <end position="156"/>
    </location>
</feature>
<feature type="transmembrane region" description="Helical" evidence="1">
    <location>
        <begin position="31"/>
        <end position="51"/>
    </location>
</feature>
<keyword evidence="4" id="KW-1185">Reference proteome</keyword>
<keyword evidence="1" id="KW-0472">Membrane</keyword>
<gene>
    <name evidence="3" type="ORF">CA54_48600</name>
</gene>
<dbReference type="AlphaFoldDB" id="A0A5C6BC86"/>